<keyword evidence="1" id="KW-0677">Repeat</keyword>
<evidence type="ECO:0000313" key="5">
    <source>
        <dbReference type="EMBL" id="TDE17534.1"/>
    </source>
</evidence>
<keyword evidence="6" id="KW-1185">Reference proteome</keyword>
<dbReference type="SMART" id="SM00028">
    <property type="entry name" value="TPR"/>
    <property type="match status" value="7"/>
</dbReference>
<feature type="domain" description="DED" evidence="4">
    <location>
        <begin position="80"/>
        <end position="157"/>
    </location>
</feature>
<dbReference type="RefSeq" id="WP_131957400.1">
    <property type="nucleotide sequence ID" value="NZ_SMFL01000002.1"/>
</dbReference>
<dbReference type="InterPro" id="IPR011990">
    <property type="entry name" value="TPR-like_helical_dom_sf"/>
</dbReference>
<dbReference type="EMBL" id="SMFL01000002">
    <property type="protein sequence ID" value="TDE17534.1"/>
    <property type="molecule type" value="Genomic_DNA"/>
</dbReference>
<feature type="repeat" description="TPR" evidence="3">
    <location>
        <begin position="235"/>
        <end position="268"/>
    </location>
</feature>
<dbReference type="OrthoDB" id="916447at2"/>
<dbReference type="InterPro" id="IPR050498">
    <property type="entry name" value="Ycf3"/>
</dbReference>
<feature type="repeat" description="TPR" evidence="3">
    <location>
        <begin position="303"/>
        <end position="336"/>
    </location>
</feature>
<protein>
    <submittedName>
        <fullName evidence="5">Tetratricopeptide repeat protein</fullName>
    </submittedName>
</protein>
<name>A0A4R5DXW2_9BACT</name>
<sequence length="398" mass="45947">MRIKSILYSSIWILTLVSMLALESCQSDARNSTRIPPVIKKSKAQWEKDALLSLSDLISRSIDLDVNYFKRARIYFDQEQYRPALEDINEAIDEQENVGEYFLLRGKVYRELGELDKGLEDAERAEALQQGSPELYVLLADLLQAKGRFREASRYLSHAMKLAPYDASAYYVKGMLEARQGDSLASLSSLNYAMVNNPRMLRAYIQSTIINRRLNNFGQAIVINNRAIQRFKNIPELYYERGEIYNVLAKPDTAVIYYQMAFKVNPNYTEAIIKLANIELYRGHYYQALVAFQQLQKTSPQYPGINNLLGFCYEKLGDYTKAREYYTVALTMNPDDRPAHNGMWRMRRNEMAGSQFPSEEGNGDEYRSLDSARVKINMIQPRKTINMQVDSSRKAKIQ</sequence>
<accession>A0A4R5DXW2</accession>
<dbReference type="PROSITE" id="PS50168">
    <property type="entry name" value="DED"/>
    <property type="match status" value="1"/>
</dbReference>
<dbReference type="Pfam" id="PF13432">
    <property type="entry name" value="TPR_16"/>
    <property type="match status" value="3"/>
</dbReference>
<dbReference type="Proteomes" id="UP000294850">
    <property type="component" value="Unassembled WGS sequence"/>
</dbReference>
<evidence type="ECO:0000256" key="2">
    <source>
        <dbReference type="ARBA" id="ARBA00022803"/>
    </source>
</evidence>
<reference evidence="5 6" key="1">
    <citation type="submission" date="2019-03" db="EMBL/GenBank/DDBJ databases">
        <title>Dyadobacter AR-3-6 sp. nov., isolated from arctic soil.</title>
        <authorList>
            <person name="Chaudhary D.K."/>
        </authorList>
    </citation>
    <scope>NUCLEOTIDE SEQUENCE [LARGE SCALE GENOMIC DNA]</scope>
    <source>
        <strain evidence="5 6">AR-3-6</strain>
    </source>
</reference>
<gene>
    <name evidence="5" type="ORF">E0F88_06485</name>
</gene>
<evidence type="ECO:0000259" key="4">
    <source>
        <dbReference type="PROSITE" id="PS50168"/>
    </source>
</evidence>
<proteinExistence type="predicted"/>
<dbReference type="PROSITE" id="PS50005">
    <property type="entry name" value="TPR"/>
    <property type="match status" value="3"/>
</dbReference>
<evidence type="ECO:0000256" key="1">
    <source>
        <dbReference type="ARBA" id="ARBA00022737"/>
    </source>
</evidence>
<dbReference type="AlphaFoldDB" id="A0A4R5DXW2"/>
<organism evidence="5 6">
    <name type="scientific">Dyadobacter psychrotolerans</name>
    <dbReference type="NCBI Taxonomy" id="2541721"/>
    <lineage>
        <taxon>Bacteria</taxon>
        <taxon>Pseudomonadati</taxon>
        <taxon>Bacteroidota</taxon>
        <taxon>Cytophagia</taxon>
        <taxon>Cytophagales</taxon>
        <taxon>Spirosomataceae</taxon>
        <taxon>Dyadobacter</taxon>
    </lineage>
</organism>
<evidence type="ECO:0000313" key="6">
    <source>
        <dbReference type="Proteomes" id="UP000294850"/>
    </source>
</evidence>
<feature type="repeat" description="TPR" evidence="3">
    <location>
        <begin position="133"/>
        <end position="166"/>
    </location>
</feature>
<keyword evidence="2 3" id="KW-0802">TPR repeat</keyword>
<comment type="caution">
    <text evidence="5">The sequence shown here is derived from an EMBL/GenBank/DDBJ whole genome shotgun (WGS) entry which is preliminary data.</text>
</comment>
<dbReference type="PANTHER" id="PTHR44858:SF1">
    <property type="entry name" value="UDP-N-ACETYLGLUCOSAMINE--PEPTIDE N-ACETYLGLUCOSAMINYLTRANSFERASE SPINDLY-RELATED"/>
    <property type="match status" value="1"/>
</dbReference>
<evidence type="ECO:0000256" key="3">
    <source>
        <dbReference type="PROSITE-ProRule" id="PRU00339"/>
    </source>
</evidence>
<dbReference type="InterPro" id="IPR001875">
    <property type="entry name" value="DED_dom"/>
</dbReference>
<dbReference type="Gene3D" id="1.25.40.10">
    <property type="entry name" value="Tetratricopeptide repeat domain"/>
    <property type="match status" value="2"/>
</dbReference>
<dbReference type="PANTHER" id="PTHR44858">
    <property type="entry name" value="TETRATRICOPEPTIDE REPEAT PROTEIN 6"/>
    <property type="match status" value="1"/>
</dbReference>
<dbReference type="SUPFAM" id="SSF48452">
    <property type="entry name" value="TPR-like"/>
    <property type="match status" value="1"/>
</dbReference>
<dbReference type="InterPro" id="IPR019734">
    <property type="entry name" value="TPR_rpt"/>
</dbReference>